<comment type="caution">
    <text evidence="2">The sequence shown here is derived from an EMBL/GenBank/DDBJ whole genome shotgun (WGS) entry which is preliminary data.</text>
</comment>
<dbReference type="Gene3D" id="3.50.40.10">
    <property type="entry name" value="Phenylalanyl-trna Synthetase, Chain B, domain 3"/>
    <property type="match status" value="1"/>
</dbReference>
<dbReference type="Pfam" id="PF03483">
    <property type="entry name" value="B3_4"/>
    <property type="match status" value="1"/>
</dbReference>
<dbReference type="InterPro" id="IPR020825">
    <property type="entry name" value="Phe-tRNA_synthase-like_B3/B4"/>
</dbReference>
<accession>A0ABV8TVW8</accession>
<reference evidence="3" key="1">
    <citation type="journal article" date="2019" name="Int. J. Syst. Evol. Microbiol.">
        <title>The Global Catalogue of Microorganisms (GCM) 10K type strain sequencing project: providing services to taxonomists for standard genome sequencing and annotation.</title>
        <authorList>
            <consortium name="The Broad Institute Genomics Platform"/>
            <consortium name="The Broad Institute Genome Sequencing Center for Infectious Disease"/>
            <person name="Wu L."/>
            <person name="Ma J."/>
        </authorList>
    </citation>
    <scope>NUCLEOTIDE SEQUENCE [LARGE SCALE GENOMIC DNA]</scope>
    <source>
        <strain evidence="3">IBRC-M 10908</strain>
    </source>
</reference>
<evidence type="ECO:0000313" key="3">
    <source>
        <dbReference type="Proteomes" id="UP001595823"/>
    </source>
</evidence>
<dbReference type="Proteomes" id="UP001595823">
    <property type="component" value="Unassembled WGS sequence"/>
</dbReference>
<protein>
    <submittedName>
        <fullName evidence="2">B3/4 domain-containing protein</fullName>
    </submittedName>
</protein>
<keyword evidence="3" id="KW-1185">Reference proteome</keyword>
<dbReference type="PANTHER" id="PTHR39209:SF2">
    <property type="entry name" value="CYTOPLASMIC PROTEIN"/>
    <property type="match status" value="1"/>
</dbReference>
<organism evidence="2 3">
    <name type="scientific">Salininema proteolyticum</name>
    <dbReference type="NCBI Taxonomy" id="1607685"/>
    <lineage>
        <taxon>Bacteria</taxon>
        <taxon>Bacillati</taxon>
        <taxon>Actinomycetota</taxon>
        <taxon>Actinomycetes</taxon>
        <taxon>Glycomycetales</taxon>
        <taxon>Glycomycetaceae</taxon>
        <taxon>Salininema</taxon>
    </lineage>
</organism>
<dbReference type="EMBL" id="JBHSDK010000009">
    <property type="protein sequence ID" value="MFC4334731.1"/>
    <property type="molecule type" value="Genomic_DNA"/>
</dbReference>
<name>A0ABV8TVW8_9ACTN</name>
<evidence type="ECO:0000313" key="2">
    <source>
        <dbReference type="EMBL" id="MFC4334731.1"/>
    </source>
</evidence>
<gene>
    <name evidence="2" type="ORF">ACFPET_05930</name>
</gene>
<feature type="domain" description="B3/B4 tRNA-binding" evidence="1">
    <location>
        <begin position="62"/>
        <end position="220"/>
    </location>
</feature>
<dbReference type="InterPro" id="IPR005146">
    <property type="entry name" value="B3/B4_tRNA-bd"/>
</dbReference>
<dbReference type="SUPFAM" id="SSF56037">
    <property type="entry name" value="PheT/TilS domain"/>
    <property type="match status" value="1"/>
</dbReference>
<proteinExistence type="predicted"/>
<dbReference type="PANTHER" id="PTHR39209">
    <property type="match status" value="1"/>
</dbReference>
<dbReference type="RefSeq" id="WP_380618719.1">
    <property type="nucleotide sequence ID" value="NZ_JBHSDK010000009.1"/>
</dbReference>
<sequence length="230" mass="24566">MKITLDPAVAARFPEARIAVLTASGVDSTVPWPGLDKAVAAMEDSLADESWTPYSEQDAPIASWHEAYREFGVNPRRLRPSVDALSRRLAKSGRLPRVHPAVDAYNLASVASGCPAGAFDLKALGDAEVSVRFAAGTESFTPLGEPEKAENPKPGEAVYASGEQVLTRAWNHRDCDRTKVTENSTDVVFLLERISASAVDDAALSRAAEGLADSLRENGATVRLDFVSAT</sequence>
<dbReference type="SMART" id="SM00873">
    <property type="entry name" value="B3_4"/>
    <property type="match status" value="1"/>
</dbReference>
<evidence type="ECO:0000259" key="1">
    <source>
        <dbReference type="SMART" id="SM00873"/>
    </source>
</evidence>